<dbReference type="GeneID" id="92004456"/>
<dbReference type="CDD" id="cd05233">
    <property type="entry name" value="SDR_c"/>
    <property type="match status" value="1"/>
</dbReference>
<dbReference type="Pfam" id="PF00106">
    <property type="entry name" value="adh_short"/>
    <property type="match status" value="1"/>
</dbReference>
<dbReference type="RefSeq" id="XP_066637161.1">
    <property type="nucleotide sequence ID" value="XM_066771882.1"/>
</dbReference>
<reference evidence="4 5" key="1">
    <citation type="submission" date="2024-02" db="EMBL/GenBank/DDBJ databases">
        <title>De novo assembly and annotation of 12 fungi associated with fruit tree decline syndrome in Ontario, Canada.</title>
        <authorList>
            <person name="Sulman M."/>
            <person name="Ellouze W."/>
            <person name="Ilyukhin E."/>
        </authorList>
    </citation>
    <scope>NUCLEOTIDE SEQUENCE [LARGE SCALE GENOMIC DNA]</scope>
    <source>
        <strain evidence="4 5">FDS-637</strain>
    </source>
</reference>
<dbReference type="Gene3D" id="3.40.50.720">
    <property type="entry name" value="NAD(P)-binding Rossmann-like Domain"/>
    <property type="match status" value="1"/>
</dbReference>
<evidence type="ECO:0000256" key="3">
    <source>
        <dbReference type="SAM" id="MobiDB-lite"/>
    </source>
</evidence>
<evidence type="ECO:0000256" key="2">
    <source>
        <dbReference type="ARBA" id="ARBA00023002"/>
    </source>
</evidence>
<dbReference type="SUPFAM" id="SSF51735">
    <property type="entry name" value="NAD(P)-binding Rossmann-fold domains"/>
    <property type="match status" value="1"/>
</dbReference>
<evidence type="ECO:0000256" key="1">
    <source>
        <dbReference type="ARBA" id="ARBA00006484"/>
    </source>
</evidence>
<dbReference type="PANTHER" id="PTHR43008">
    <property type="entry name" value="BENZIL REDUCTASE"/>
    <property type="match status" value="1"/>
</dbReference>
<accession>A0ABR3CU39</accession>
<dbReference type="PANTHER" id="PTHR43008:SF4">
    <property type="entry name" value="CHAIN DEHYDROGENASE, PUTATIVE (AFU_ORTHOLOGUE AFUA_4G08710)-RELATED"/>
    <property type="match status" value="1"/>
</dbReference>
<dbReference type="Proteomes" id="UP001430584">
    <property type="component" value="Unassembled WGS sequence"/>
</dbReference>
<keyword evidence="2" id="KW-0560">Oxidoreductase</keyword>
<feature type="region of interest" description="Disordered" evidence="3">
    <location>
        <begin position="208"/>
        <end position="227"/>
    </location>
</feature>
<protein>
    <submittedName>
        <fullName evidence="4">Uncharacterized protein</fullName>
    </submittedName>
</protein>
<dbReference type="InterPro" id="IPR002347">
    <property type="entry name" value="SDR_fam"/>
</dbReference>
<comment type="similarity">
    <text evidence="1">Belongs to the short-chain dehydrogenases/reductases (SDR) family.</text>
</comment>
<proteinExistence type="inferred from homology"/>
<evidence type="ECO:0000313" key="4">
    <source>
        <dbReference type="EMBL" id="KAL0264421.1"/>
    </source>
</evidence>
<name>A0ABR3CU39_9PEZI</name>
<evidence type="ECO:0000313" key="5">
    <source>
        <dbReference type="Proteomes" id="UP001430584"/>
    </source>
</evidence>
<organism evidence="4 5">
    <name type="scientific">Diplodia seriata</name>
    <dbReference type="NCBI Taxonomy" id="420778"/>
    <lineage>
        <taxon>Eukaryota</taxon>
        <taxon>Fungi</taxon>
        <taxon>Dikarya</taxon>
        <taxon>Ascomycota</taxon>
        <taxon>Pezizomycotina</taxon>
        <taxon>Dothideomycetes</taxon>
        <taxon>Dothideomycetes incertae sedis</taxon>
        <taxon>Botryosphaeriales</taxon>
        <taxon>Botryosphaeriaceae</taxon>
        <taxon>Diplodia</taxon>
    </lineage>
</organism>
<dbReference type="EMBL" id="JAJVCZ030000001">
    <property type="protein sequence ID" value="KAL0264421.1"/>
    <property type="molecule type" value="Genomic_DNA"/>
</dbReference>
<gene>
    <name evidence="4" type="ORF">SLS55_000371</name>
</gene>
<comment type="caution">
    <text evidence="4">The sequence shown here is derived from an EMBL/GenBank/DDBJ whole genome shotgun (WGS) entry which is preliminary data.</text>
</comment>
<dbReference type="PRINTS" id="PR00081">
    <property type="entry name" value="GDHRDH"/>
</dbReference>
<feature type="compositionally biased region" description="Low complexity" evidence="3">
    <location>
        <begin position="208"/>
        <end position="225"/>
    </location>
</feature>
<keyword evidence="5" id="KW-1185">Reference proteome</keyword>
<dbReference type="InterPro" id="IPR036291">
    <property type="entry name" value="NAD(P)-bd_dom_sf"/>
</dbReference>
<sequence>MSTTLLWPDITKKIHRTEYAAISPLNPANSHAGKTVVVTGGATGIGLAIARAFLRASARTVVLLARREEVLGEAAAGLRKESGGKSAGHDKVLTYAVDITDEDRVNDVFAEVRQRINANNDDDDDVKPTEGKAATNHDIDVLVLSATYVAHDLPALGYSQQSLRATFETNIIGNLNAIRAFVPEAAHIPMADIYAGNMLTPLRPVRQTTTTTTTTAPTSTAPSSSPDDRVIINITDVASYTPFPTQSLYSASKLFFAHMIRHLDAELSQLSSCSSSSSPNRPVVVRAHSLHPAAVLTPASRAIGYDETTFDWDDESLPGGFAVWLASGRARFLRGRFVHATWDVDELVGMEGRFAEDGDLAAVVLKV</sequence>